<keyword evidence="1" id="KW-1133">Transmembrane helix</keyword>
<evidence type="ECO:0000313" key="2">
    <source>
        <dbReference type="EMBL" id="GFS12188.1"/>
    </source>
</evidence>
<organism evidence="2 3">
    <name type="scientific">Elysia marginata</name>
    <dbReference type="NCBI Taxonomy" id="1093978"/>
    <lineage>
        <taxon>Eukaryota</taxon>
        <taxon>Metazoa</taxon>
        <taxon>Spiralia</taxon>
        <taxon>Lophotrochozoa</taxon>
        <taxon>Mollusca</taxon>
        <taxon>Gastropoda</taxon>
        <taxon>Heterobranchia</taxon>
        <taxon>Euthyneura</taxon>
        <taxon>Panpulmonata</taxon>
        <taxon>Sacoglossa</taxon>
        <taxon>Placobranchoidea</taxon>
        <taxon>Plakobranchidae</taxon>
        <taxon>Elysia</taxon>
    </lineage>
</organism>
<name>A0AAV4IS05_9GAST</name>
<feature type="transmembrane region" description="Helical" evidence="1">
    <location>
        <begin position="134"/>
        <end position="156"/>
    </location>
</feature>
<evidence type="ECO:0000256" key="1">
    <source>
        <dbReference type="SAM" id="Phobius"/>
    </source>
</evidence>
<accession>A0AAV4IS05</accession>
<evidence type="ECO:0000313" key="3">
    <source>
        <dbReference type="Proteomes" id="UP000762676"/>
    </source>
</evidence>
<dbReference type="EMBL" id="BMAT01009700">
    <property type="protein sequence ID" value="GFS12188.1"/>
    <property type="molecule type" value="Genomic_DNA"/>
</dbReference>
<gene>
    <name evidence="2" type="ORF">ElyMa_004853200</name>
</gene>
<protein>
    <submittedName>
        <fullName evidence="2">Uncharacterized protein</fullName>
    </submittedName>
</protein>
<keyword evidence="1" id="KW-0472">Membrane</keyword>
<comment type="caution">
    <text evidence="2">The sequence shown here is derived from an EMBL/GenBank/DDBJ whole genome shotgun (WGS) entry which is preliminary data.</text>
</comment>
<dbReference type="AlphaFoldDB" id="A0AAV4IS05"/>
<keyword evidence="1" id="KW-0812">Transmembrane</keyword>
<proteinExistence type="predicted"/>
<sequence>MVGKFYQVCQNGINGRRHQENHIKARNCDPFTFNTTVHHAGTDGIRMQQAHTYKKSVLTTPTACAALKLVVRTVLREKAKFAARYLENVCGAALLAILGTSVAQSVLTTPTAYIALKLVVRTVLRQKAKFATRYLGNVYGAVSLAILGTSVTLSVLTTPTAYTALKPVTRTVLR</sequence>
<reference evidence="2 3" key="1">
    <citation type="journal article" date="2021" name="Elife">
        <title>Chloroplast acquisition without the gene transfer in kleptoplastic sea slugs, Plakobranchus ocellatus.</title>
        <authorList>
            <person name="Maeda T."/>
            <person name="Takahashi S."/>
            <person name="Yoshida T."/>
            <person name="Shimamura S."/>
            <person name="Takaki Y."/>
            <person name="Nagai Y."/>
            <person name="Toyoda A."/>
            <person name="Suzuki Y."/>
            <person name="Arimoto A."/>
            <person name="Ishii H."/>
            <person name="Satoh N."/>
            <person name="Nishiyama T."/>
            <person name="Hasebe M."/>
            <person name="Maruyama T."/>
            <person name="Minagawa J."/>
            <person name="Obokata J."/>
            <person name="Shigenobu S."/>
        </authorList>
    </citation>
    <scope>NUCLEOTIDE SEQUENCE [LARGE SCALE GENOMIC DNA]</scope>
</reference>
<dbReference type="Proteomes" id="UP000762676">
    <property type="component" value="Unassembled WGS sequence"/>
</dbReference>
<keyword evidence="3" id="KW-1185">Reference proteome</keyword>